<dbReference type="HOGENOM" id="CLU_1377514_0_0_3"/>
<organism evidence="1 2">
    <name type="scientific">Gloeothece citriformis (strain PCC 7424)</name>
    <name type="common">Cyanothece sp. (strain PCC 7424)</name>
    <dbReference type="NCBI Taxonomy" id="65393"/>
    <lineage>
        <taxon>Bacteria</taxon>
        <taxon>Bacillati</taxon>
        <taxon>Cyanobacteriota</taxon>
        <taxon>Cyanophyceae</taxon>
        <taxon>Oscillatoriophycideae</taxon>
        <taxon>Chroococcales</taxon>
        <taxon>Aphanothecaceae</taxon>
        <taxon>Gloeothece</taxon>
        <taxon>Gloeothece citriformis</taxon>
    </lineage>
</organism>
<reference evidence="2" key="1">
    <citation type="journal article" date="2011" name="MBio">
        <title>Novel metabolic attributes of the genus Cyanothece, comprising a group of unicellular nitrogen-fixing Cyanobacteria.</title>
        <authorList>
            <person name="Bandyopadhyay A."/>
            <person name="Elvitigala T."/>
            <person name="Welsh E."/>
            <person name="Stockel J."/>
            <person name="Liberton M."/>
            <person name="Min H."/>
            <person name="Sherman L.A."/>
            <person name="Pakrasi H.B."/>
        </authorList>
    </citation>
    <scope>NUCLEOTIDE SEQUENCE [LARGE SCALE GENOMIC DNA]</scope>
    <source>
        <strain evidence="2">PCC 7424</strain>
    </source>
</reference>
<evidence type="ECO:0000313" key="1">
    <source>
        <dbReference type="EMBL" id="ACK72986.1"/>
    </source>
</evidence>
<dbReference type="Gene3D" id="2.60.120.10">
    <property type="entry name" value="Jelly Rolls"/>
    <property type="match status" value="1"/>
</dbReference>
<evidence type="ECO:0000313" key="2">
    <source>
        <dbReference type="Proteomes" id="UP000002384"/>
    </source>
</evidence>
<name>B7KBK8_GLOC7</name>
<dbReference type="InterPro" id="IPR011051">
    <property type="entry name" value="RmlC_Cupin_sf"/>
</dbReference>
<dbReference type="OrthoDB" id="7059163at2"/>
<gene>
    <name evidence="1" type="ordered locus">PCC7424_4624</name>
</gene>
<dbReference type="eggNOG" id="COG5553">
    <property type="taxonomic scope" value="Bacteria"/>
</dbReference>
<dbReference type="RefSeq" id="WP_015956569.1">
    <property type="nucleotide sequence ID" value="NC_011729.1"/>
</dbReference>
<keyword evidence="2" id="KW-1185">Reference proteome</keyword>
<sequence>MKVQDWLVTDNGNCDKCPAPKLWDLLTERDNYRLYRFLTELEDIMTEAEERGHSEAEFLPLLRRLVRKLILKSYWVTTQTPQLNQDEKIGLNMLYDEPGFPITIQTEIMAQGSYTSIHNHGTWGVVATLKGQSKNIFWKRVPTPEYPDKIEPVGEQILLPGEIISFTTEAIHSVEAIGDEPTITFNLYGDTNASKRFEFDAVTHQAKKF</sequence>
<dbReference type="SUPFAM" id="SSF51182">
    <property type="entry name" value="RmlC-like cupins"/>
    <property type="match status" value="1"/>
</dbReference>
<dbReference type="STRING" id="65393.PCC7424_4624"/>
<accession>B7KBK8</accession>
<protein>
    <submittedName>
        <fullName evidence="1">Cupin 2 domain-containing protein</fullName>
    </submittedName>
</protein>
<dbReference type="EMBL" id="CP001291">
    <property type="protein sequence ID" value="ACK72986.1"/>
    <property type="molecule type" value="Genomic_DNA"/>
</dbReference>
<dbReference type="KEGG" id="cyc:PCC7424_4624"/>
<dbReference type="InterPro" id="IPR014710">
    <property type="entry name" value="RmlC-like_jellyroll"/>
</dbReference>
<dbReference type="AlphaFoldDB" id="B7KBK8"/>
<dbReference type="Proteomes" id="UP000002384">
    <property type="component" value="Chromosome"/>
</dbReference>
<dbReference type="CDD" id="cd10548">
    <property type="entry name" value="cupin_CDO"/>
    <property type="match status" value="1"/>
</dbReference>
<proteinExistence type="predicted"/>